<gene>
    <name evidence="4" type="ORF">PVAG01_08681</name>
</gene>
<dbReference type="PANTHER" id="PTHR28554">
    <property type="entry name" value="39S RIBOSOMAL PROTEIN L45, MITOCHONDRIAL"/>
    <property type="match status" value="1"/>
</dbReference>
<evidence type="ECO:0000256" key="2">
    <source>
        <dbReference type="ARBA" id="ARBA00022946"/>
    </source>
</evidence>
<dbReference type="InterPro" id="IPR051975">
    <property type="entry name" value="mtLSU_mL45"/>
</dbReference>
<dbReference type="EMBL" id="JBFCZG010000007">
    <property type="protein sequence ID" value="KAL3420182.1"/>
    <property type="molecule type" value="Genomic_DNA"/>
</dbReference>
<dbReference type="PANTHER" id="PTHR28554:SF1">
    <property type="entry name" value="LARGE RIBOSOMAL SUBUNIT PROTEIN ML45"/>
    <property type="match status" value="1"/>
</dbReference>
<dbReference type="Gene3D" id="3.10.450.240">
    <property type="match status" value="1"/>
</dbReference>
<comment type="subcellular location">
    <subcellularLocation>
        <location evidence="1">Mitochondrion</location>
    </subcellularLocation>
</comment>
<dbReference type="Pfam" id="PF07961">
    <property type="entry name" value="MBA1"/>
    <property type="match status" value="1"/>
</dbReference>
<protein>
    <recommendedName>
        <fullName evidence="6">Tim44-like domain-containing protein</fullName>
    </recommendedName>
</protein>
<evidence type="ECO:0008006" key="6">
    <source>
        <dbReference type="Google" id="ProtNLM"/>
    </source>
</evidence>
<evidence type="ECO:0000256" key="3">
    <source>
        <dbReference type="ARBA" id="ARBA00023128"/>
    </source>
</evidence>
<keyword evidence="5" id="KW-1185">Reference proteome</keyword>
<sequence length="286" mass="32292">MAQSLRRPLSAATVGLYSPIARLGQRCFSEAVPRWAPVSQQTTARPAQAAERSIRVASKQMSQLPSDIGLLADTFVTPSGSNVPSIFSNPRGLLKLQWWRLRYRFRDAFSSLVLKWSSPSIKSWYRPSLKLNRSQIAPSAVALHQTMYTAFAEGDIRTLRKICTDGVFDSFQARIASRPRGERTQWELVKYNKRARLVSNRAARLPVDGAAVRQAVVRITSTQRLTRFKPNGAVIPGTGKEKDVVEYVVLQKKYWQWKEEDWQVWGTTDVTTLQKLEEALAKEALG</sequence>
<comment type="caution">
    <text evidence="4">The sequence shown here is derived from an EMBL/GenBank/DDBJ whole genome shotgun (WGS) entry which is preliminary data.</text>
</comment>
<dbReference type="InterPro" id="IPR032710">
    <property type="entry name" value="NTF2-like_dom_sf"/>
</dbReference>
<name>A0ABR4PA40_9HELO</name>
<dbReference type="InterPro" id="IPR024621">
    <property type="entry name" value="Mba1"/>
</dbReference>
<accession>A0ABR4PA40</accession>
<evidence type="ECO:0000313" key="4">
    <source>
        <dbReference type="EMBL" id="KAL3420182.1"/>
    </source>
</evidence>
<dbReference type="Proteomes" id="UP001629113">
    <property type="component" value="Unassembled WGS sequence"/>
</dbReference>
<reference evidence="4 5" key="1">
    <citation type="submission" date="2024-06" db="EMBL/GenBank/DDBJ databases">
        <title>Complete genome of Phlyctema vagabunda strain 19-DSS-EL-015.</title>
        <authorList>
            <person name="Fiorenzani C."/>
        </authorList>
    </citation>
    <scope>NUCLEOTIDE SEQUENCE [LARGE SCALE GENOMIC DNA]</scope>
    <source>
        <strain evidence="4 5">19-DSS-EL-015</strain>
    </source>
</reference>
<organism evidence="4 5">
    <name type="scientific">Phlyctema vagabunda</name>
    <dbReference type="NCBI Taxonomy" id="108571"/>
    <lineage>
        <taxon>Eukaryota</taxon>
        <taxon>Fungi</taxon>
        <taxon>Dikarya</taxon>
        <taxon>Ascomycota</taxon>
        <taxon>Pezizomycotina</taxon>
        <taxon>Leotiomycetes</taxon>
        <taxon>Helotiales</taxon>
        <taxon>Dermateaceae</taxon>
        <taxon>Phlyctema</taxon>
    </lineage>
</organism>
<evidence type="ECO:0000256" key="1">
    <source>
        <dbReference type="ARBA" id="ARBA00004173"/>
    </source>
</evidence>
<evidence type="ECO:0000313" key="5">
    <source>
        <dbReference type="Proteomes" id="UP001629113"/>
    </source>
</evidence>
<keyword evidence="3" id="KW-0496">Mitochondrion</keyword>
<proteinExistence type="predicted"/>
<dbReference type="SUPFAM" id="SSF54427">
    <property type="entry name" value="NTF2-like"/>
    <property type="match status" value="1"/>
</dbReference>
<keyword evidence="2" id="KW-0809">Transit peptide</keyword>